<name>A0AAW2DH09_9ROSI</name>
<feature type="region of interest" description="Disordered" evidence="1">
    <location>
        <begin position="37"/>
        <end position="59"/>
    </location>
</feature>
<evidence type="ECO:0000313" key="3">
    <source>
        <dbReference type="Proteomes" id="UP001459277"/>
    </source>
</evidence>
<dbReference type="AlphaFoldDB" id="A0AAW2DH09"/>
<organism evidence="2 3">
    <name type="scientific">Lithocarpus litseifolius</name>
    <dbReference type="NCBI Taxonomy" id="425828"/>
    <lineage>
        <taxon>Eukaryota</taxon>
        <taxon>Viridiplantae</taxon>
        <taxon>Streptophyta</taxon>
        <taxon>Embryophyta</taxon>
        <taxon>Tracheophyta</taxon>
        <taxon>Spermatophyta</taxon>
        <taxon>Magnoliopsida</taxon>
        <taxon>eudicotyledons</taxon>
        <taxon>Gunneridae</taxon>
        <taxon>Pentapetalae</taxon>
        <taxon>rosids</taxon>
        <taxon>fabids</taxon>
        <taxon>Fagales</taxon>
        <taxon>Fagaceae</taxon>
        <taxon>Lithocarpus</taxon>
    </lineage>
</organism>
<comment type="caution">
    <text evidence="2">The sequence shown here is derived from an EMBL/GenBank/DDBJ whole genome shotgun (WGS) entry which is preliminary data.</text>
</comment>
<evidence type="ECO:0008006" key="4">
    <source>
        <dbReference type="Google" id="ProtNLM"/>
    </source>
</evidence>
<evidence type="ECO:0000256" key="1">
    <source>
        <dbReference type="SAM" id="MobiDB-lite"/>
    </source>
</evidence>
<protein>
    <recommendedName>
        <fullName evidence="4">DUF4283 domain-containing protein</fullName>
    </recommendedName>
</protein>
<evidence type="ECO:0000313" key="2">
    <source>
        <dbReference type="EMBL" id="KAL0008455.1"/>
    </source>
</evidence>
<dbReference type="EMBL" id="JAZDWU010000003">
    <property type="protein sequence ID" value="KAL0008455.1"/>
    <property type="molecule type" value="Genomic_DNA"/>
</dbReference>
<accession>A0AAW2DH09</accession>
<proteinExistence type="predicted"/>
<gene>
    <name evidence="2" type="ORF">SO802_009957</name>
</gene>
<keyword evidence="3" id="KW-1185">Reference proteome</keyword>
<sequence>MKVSNTIMSSLGSNCKLKRSPGCHDLRKLLDLYVEQEKNEGSSTSTGDDENVNASSSSSVIDNYQDGNASIFYFSKLSEALNDAKDNANASSDVNKDVTTTTTYLKLPEFSKFSEALVDMETQEALVGLKLFHVPVLRYKHYLRRHSASCNGFKIRSFDDHKALFIFDDVRDVNRILQSEPWSFDKYVVVLQIYEKDVPLGDLKFEMVMFWVQVHDIPIRYMTTDVDECICETVGEVYRFTGAENEEGEASFE</sequence>
<dbReference type="Proteomes" id="UP001459277">
    <property type="component" value="Unassembled WGS sequence"/>
</dbReference>
<reference evidence="2 3" key="1">
    <citation type="submission" date="2024-01" db="EMBL/GenBank/DDBJ databases">
        <title>A telomere-to-telomere, gap-free genome of sweet tea (Lithocarpus litseifolius).</title>
        <authorList>
            <person name="Zhou J."/>
        </authorList>
    </citation>
    <scope>NUCLEOTIDE SEQUENCE [LARGE SCALE GENOMIC DNA]</scope>
    <source>
        <strain evidence="2">Zhou-2022a</strain>
        <tissue evidence="2">Leaf</tissue>
    </source>
</reference>
<feature type="compositionally biased region" description="Polar residues" evidence="1">
    <location>
        <begin position="41"/>
        <end position="59"/>
    </location>
</feature>